<dbReference type="InterPro" id="IPR003593">
    <property type="entry name" value="AAA+_ATPase"/>
</dbReference>
<evidence type="ECO:0000313" key="6">
    <source>
        <dbReference type="Proteomes" id="UP001197247"/>
    </source>
</evidence>
<dbReference type="InterPro" id="IPR017871">
    <property type="entry name" value="ABC_transporter-like_CS"/>
</dbReference>
<dbReference type="CDD" id="cd03293">
    <property type="entry name" value="ABC_NrtD_SsuB_transporters"/>
    <property type="match status" value="1"/>
</dbReference>
<dbReference type="PANTHER" id="PTHR42788:SF13">
    <property type="entry name" value="ALIPHATIC SULFONATES IMPORT ATP-BINDING PROTEIN SSUB"/>
    <property type="match status" value="1"/>
</dbReference>
<evidence type="ECO:0000313" key="5">
    <source>
        <dbReference type="EMBL" id="MBT0773139.1"/>
    </source>
</evidence>
<name>A0ABS5TRA6_9ACTN</name>
<evidence type="ECO:0000259" key="4">
    <source>
        <dbReference type="PROSITE" id="PS50893"/>
    </source>
</evidence>
<protein>
    <submittedName>
        <fullName evidence="5">ABC transporter ATP-binding protein</fullName>
    </submittedName>
</protein>
<feature type="domain" description="ABC transporter" evidence="4">
    <location>
        <begin position="19"/>
        <end position="250"/>
    </location>
</feature>
<dbReference type="SMART" id="SM00382">
    <property type="entry name" value="AAA"/>
    <property type="match status" value="1"/>
</dbReference>
<keyword evidence="1" id="KW-0813">Transport</keyword>
<dbReference type="PROSITE" id="PS00211">
    <property type="entry name" value="ABC_TRANSPORTER_1"/>
    <property type="match status" value="1"/>
</dbReference>
<sequence length="269" mass="29252">MEGLSDTSQNRPSVDAGGLFARDVVKEFGVRGGTVRALDNVQLSTRKGEFTALLGPSGCGKSTLLRIFAGLDSVSSGEALVHGGDPGAARVNHQIGVAFQDAALLPWRSVRSNIALAQEVCGRPRDWAEVDSLIELVGLKGFEKARPNQLSGGMRQRVSLARALAVQPEILMLDEPFGALDEVTRHRMNLELQRIWTERATTTLLVTHSISEAVFLADRVVLMAARPGRVVEVVDIDFPRPRTADLLQSKEFHEICDHLAKGLFAEHGE</sequence>
<evidence type="ECO:0000256" key="1">
    <source>
        <dbReference type="ARBA" id="ARBA00022448"/>
    </source>
</evidence>
<evidence type="ECO:0000256" key="3">
    <source>
        <dbReference type="ARBA" id="ARBA00022840"/>
    </source>
</evidence>
<reference evidence="5 6" key="1">
    <citation type="submission" date="2021-05" db="EMBL/GenBank/DDBJ databases">
        <title>Kineosporia and Streptomyces sp. nov. two new marine actinobacteria isolated from Coral.</title>
        <authorList>
            <person name="Buangrab K."/>
            <person name="Sutthacheep M."/>
            <person name="Yeemin T."/>
            <person name="Harunari E."/>
            <person name="Igarashi Y."/>
            <person name="Kanchanasin P."/>
            <person name="Tanasupawat S."/>
            <person name="Phongsopitanun W."/>
        </authorList>
    </citation>
    <scope>NUCLEOTIDE SEQUENCE [LARGE SCALE GENOMIC DNA]</scope>
    <source>
        <strain evidence="5 6">J2-2</strain>
    </source>
</reference>
<dbReference type="Gene3D" id="3.40.50.300">
    <property type="entry name" value="P-loop containing nucleotide triphosphate hydrolases"/>
    <property type="match status" value="1"/>
</dbReference>
<dbReference type="Proteomes" id="UP001197247">
    <property type="component" value="Unassembled WGS sequence"/>
</dbReference>
<proteinExistence type="predicted"/>
<keyword evidence="3 5" id="KW-0067">ATP-binding</keyword>
<keyword evidence="2" id="KW-0547">Nucleotide-binding</keyword>
<dbReference type="InterPro" id="IPR050166">
    <property type="entry name" value="ABC_transporter_ATP-bind"/>
</dbReference>
<comment type="caution">
    <text evidence="5">The sequence shown here is derived from an EMBL/GenBank/DDBJ whole genome shotgun (WGS) entry which is preliminary data.</text>
</comment>
<dbReference type="Pfam" id="PF00005">
    <property type="entry name" value="ABC_tran"/>
    <property type="match status" value="1"/>
</dbReference>
<dbReference type="GO" id="GO:0005524">
    <property type="term" value="F:ATP binding"/>
    <property type="evidence" value="ECO:0007669"/>
    <property type="project" value="UniProtKB-KW"/>
</dbReference>
<gene>
    <name evidence="5" type="ORF">KIH74_29615</name>
</gene>
<dbReference type="SUPFAM" id="SSF52540">
    <property type="entry name" value="P-loop containing nucleoside triphosphate hydrolases"/>
    <property type="match status" value="1"/>
</dbReference>
<dbReference type="PANTHER" id="PTHR42788">
    <property type="entry name" value="TAURINE IMPORT ATP-BINDING PROTEIN-RELATED"/>
    <property type="match status" value="1"/>
</dbReference>
<accession>A0ABS5TRA6</accession>
<keyword evidence="6" id="KW-1185">Reference proteome</keyword>
<organism evidence="5 6">
    <name type="scientific">Kineosporia corallincola</name>
    <dbReference type="NCBI Taxonomy" id="2835133"/>
    <lineage>
        <taxon>Bacteria</taxon>
        <taxon>Bacillati</taxon>
        <taxon>Actinomycetota</taxon>
        <taxon>Actinomycetes</taxon>
        <taxon>Kineosporiales</taxon>
        <taxon>Kineosporiaceae</taxon>
        <taxon>Kineosporia</taxon>
    </lineage>
</organism>
<dbReference type="InterPro" id="IPR003439">
    <property type="entry name" value="ABC_transporter-like_ATP-bd"/>
</dbReference>
<dbReference type="InterPro" id="IPR027417">
    <property type="entry name" value="P-loop_NTPase"/>
</dbReference>
<dbReference type="EMBL" id="JAHBAY010000015">
    <property type="protein sequence ID" value="MBT0773139.1"/>
    <property type="molecule type" value="Genomic_DNA"/>
</dbReference>
<dbReference type="PROSITE" id="PS50893">
    <property type="entry name" value="ABC_TRANSPORTER_2"/>
    <property type="match status" value="1"/>
</dbReference>
<evidence type="ECO:0000256" key="2">
    <source>
        <dbReference type="ARBA" id="ARBA00022741"/>
    </source>
</evidence>